<dbReference type="SUPFAM" id="SSF52833">
    <property type="entry name" value="Thioredoxin-like"/>
    <property type="match status" value="1"/>
</dbReference>
<sequence>MEKHQEVLNDISEKSLSGHLSGHPVVSHEEWIAARKLLLKKEKELTKLNDQLSEQRRNLPWTKVDKTYQFEGIDGKLNLSDLFEGNSQLMIYHFMFGPDDEEGCPGCSFLVDHLDGANLHLAHHDVSVVVVSRAPLPKLLAFKKRMEWNFKWVSSSESDFNYDFNVSFTEEQIEKGEVYYNYEYLAHDSGTESPGMSVFFKDEAGNIYHSYSNYGRGGDILIGAHNYLDLTPKGRNEDSTMDWMRHHDKYDDFKGESDSCCH</sequence>
<gene>
    <name evidence="1" type="ORF">FHS68_004250</name>
</gene>
<protein>
    <submittedName>
        <fullName evidence="1">Dithiol-disulfide oxidoreductase (DUF899 family)</fullName>
    </submittedName>
</protein>
<dbReference type="Pfam" id="PF05988">
    <property type="entry name" value="DUF899"/>
    <property type="match status" value="1"/>
</dbReference>
<proteinExistence type="predicted"/>
<evidence type="ECO:0000313" key="1">
    <source>
        <dbReference type="EMBL" id="NIJ55063.1"/>
    </source>
</evidence>
<comment type="caution">
    <text evidence="1">The sequence shown here is derived from an EMBL/GenBank/DDBJ whole genome shotgun (WGS) entry which is preliminary data.</text>
</comment>
<dbReference type="EMBL" id="JAASQJ010000004">
    <property type="protein sequence ID" value="NIJ55063.1"/>
    <property type="molecule type" value="Genomic_DNA"/>
</dbReference>
<name>A0ABX0URM8_9BACT</name>
<accession>A0ABX0URM8</accession>
<dbReference type="InterPro" id="IPR036249">
    <property type="entry name" value="Thioredoxin-like_sf"/>
</dbReference>
<keyword evidence="2" id="KW-1185">Reference proteome</keyword>
<reference evidence="1 2" key="1">
    <citation type="submission" date="2020-03" db="EMBL/GenBank/DDBJ databases">
        <title>Genomic Encyclopedia of Type Strains, Phase IV (KMG-IV): sequencing the most valuable type-strain genomes for metagenomic binning, comparative biology and taxonomic classification.</title>
        <authorList>
            <person name="Goeker M."/>
        </authorList>
    </citation>
    <scope>NUCLEOTIDE SEQUENCE [LARGE SCALE GENOMIC DNA]</scope>
    <source>
        <strain evidence="1 2">DSM 102865</strain>
    </source>
</reference>
<dbReference type="InterPro" id="IPR010296">
    <property type="entry name" value="DUF899_thioredox"/>
</dbReference>
<organism evidence="1 2">
    <name type="scientific">Dyadobacter arcticus</name>
    <dbReference type="NCBI Taxonomy" id="1078754"/>
    <lineage>
        <taxon>Bacteria</taxon>
        <taxon>Pseudomonadati</taxon>
        <taxon>Bacteroidota</taxon>
        <taxon>Cytophagia</taxon>
        <taxon>Cytophagales</taxon>
        <taxon>Spirosomataceae</taxon>
        <taxon>Dyadobacter</taxon>
    </lineage>
</organism>
<evidence type="ECO:0000313" key="2">
    <source>
        <dbReference type="Proteomes" id="UP001179181"/>
    </source>
</evidence>
<dbReference type="Proteomes" id="UP001179181">
    <property type="component" value="Unassembled WGS sequence"/>
</dbReference>
<dbReference type="Gene3D" id="3.40.30.10">
    <property type="entry name" value="Glutaredoxin"/>
    <property type="match status" value="1"/>
</dbReference>
<dbReference type="RefSeq" id="WP_167274295.1">
    <property type="nucleotide sequence ID" value="NZ_JAASQJ010000004.1"/>
</dbReference>